<protein>
    <submittedName>
        <fullName evidence="1">Uncharacterized protein</fullName>
    </submittedName>
</protein>
<proteinExistence type="predicted"/>
<dbReference type="RefSeq" id="WP_081184872.1">
    <property type="nucleotide sequence ID" value="NZ_MJEA01000018.1"/>
</dbReference>
<reference evidence="1 2" key="1">
    <citation type="journal article" date="2017" name="BMC Microbiol.">
        <title>Comparative genomics of Enterococcus spp. isolated from bovine feces.</title>
        <authorList>
            <person name="Beukers A.G."/>
            <person name="Zaheer R."/>
            <person name="Goji N."/>
            <person name="Amoako K.K."/>
            <person name="Chaves A.V."/>
            <person name="Ward M.P."/>
            <person name="McAllister T.A."/>
        </authorList>
    </citation>
    <scope>NUCLEOTIDE SEQUENCE [LARGE SCALE GENOMIC DNA]</scope>
    <source>
        <strain evidence="1 2">F1129D 143</strain>
    </source>
</reference>
<dbReference type="AlphaFoldDB" id="A0A1V8Y6Q9"/>
<evidence type="ECO:0000313" key="2">
    <source>
        <dbReference type="Proteomes" id="UP000192477"/>
    </source>
</evidence>
<accession>A0A1V8Y6Q9</accession>
<evidence type="ECO:0000313" key="1">
    <source>
        <dbReference type="EMBL" id="OQO68300.1"/>
    </source>
</evidence>
<organism evidence="1 2">
    <name type="scientific">Enterococcus villorum</name>
    <dbReference type="NCBI Taxonomy" id="112904"/>
    <lineage>
        <taxon>Bacteria</taxon>
        <taxon>Bacillati</taxon>
        <taxon>Bacillota</taxon>
        <taxon>Bacilli</taxon>
        <taxon>Lactobacillales</taxon>
        <taxon>Enterococcaceae</taxon>
        <taxon>Enterococcus</taxon>
    </lineage>
</organism>
<dbReference type="EMBL" id="MJEA01000018">
    <property type="protein sequence ID" value="OQO68300.1"/>
    <property type="molecule type" value="Genomic_DNA"/>
</dbReference>
<gene>
    <name evidence="1" type="ORF">BH747_12410</name>
</gene>
<dbReference type="STRING" id="112904.BH747_12410"/>
<sequence>MYESYNGSAYDWFWLTTNVAKSSTIKLRSSYDILTNGEQNTVMYEWYKGGEIVRFQHDSSYGEGGLYLGSAGHTHSDRYGFRRIEGDRVYRYLLTNNTGGLFANFSSGSITTLGSDEIFLFSFVKV</sequence>
<comment type="caution">
    <text evidence="1">The sequence shown here is derived from an EMBL/GenBank/DDBJ whole genome shotgun (WGS) entry which is preliminary data.</text>
</comment>
<dbReference type="Proteomes" id="UP000192477">
    <property type="component" value="Unassembled WGS sequence"/>
</dbReference>
<name>A0A1V8Y6Q9_9ENTE</name>